<comment type="caution">
    <text evidence="6">The sequence shown here is derived from an EMBL/GenBank/DDBJ whole genome shotgun (WGS) entry which is preliminary data.</text>
</comment>
<keyword evidence="5" id="KW-0411">Iron-sulfur</keyword>
<dbReference type="GO" id="GO:0046872">
    <property type="term" value="F:metal ion binding"/>
    <property type="evidence" value="ECO:0007669"/>
    <property type="project" value="UniProtKB-KW"/>
</dbReference>
<dbReference type="InterPro" id="IPR009016">
    <property type="entry name" value="Fe_hydrogenase"/>
</dbReference>
<evidence type="ECO:0000256" key="5">
    <source>
        <dbReference type="ARBA" id="ARBA00023014"/>
    </source>
</evidence>
<evidence type="ECO:0000256" key="2">
    <source>
        <dbReference type="ARBA" id="ARBA00022485"/>
    </source>
</evidence>
<evidence type="ECO:0000256" key="1">
    <source>
        <dbReference type="ARBA" id="ARBA00006596"/>
    </source>
</evidence>
<name>A0A8T0D718_9TREM</name>
<dbReference type="AlphaFoldDB" id="A0A8T0D718"/>
<evidence type="ECO:0000256" key="4">
    <source>
        <dbReference type="ARBA" id="ARBA00023004"/>
    </source>
</evidence>
<gene>
    <name evidence="6" type="ORF">P879_11977</name>
</gene>
<dbReference type="SUPFAM" id="SSF53920">
    <property type="entry name" value="Fe-only hydrogenase"/>
    <property type="match status" value="1"/>
</dbReference>
<dbReference type="PANTHER" id="PTHR11615">
    <property type="entry name" value="NITRATE, FORMATE, IRON DEHYDROGENASE"/>
    <property type="match status" value="1"/>
</dbReference>
<keyword evidence="3" id="KW-0479">Metal-binding</keyword>
<evidence type="ECO:0000313" key="7">
    <source>
        <dbReference type="Proteomes" id="UP000699462"/>
    </source>
</evidence>
<keyword evidence="2" id="KW-0004">4Fe-4S</keyword>
<accession>A0A8T0D718</accession>
<evidence type="ECO:0000313" key="6">
    <source>
        <dbReference type="EMBL" id="KAF8562441.1"/>
    </source>
</evidence>
<proteinExistence type="inferred from homology"/>
<dbReference type="EMBL" id="JTDF01020247">
    <property type="protein sequence ID" value="KAF8562441.1"/>
    <property type="molecule type" value="Genomic_DNA"/>
</dbReference>
<evidence type="ECO:0008006" key="8">
    <source>
        <dbReference type="Google" id="ProtNLM"/>
    </source>
</evidence>
<protein>
    <recommendedName>
        <fullName evidence="8">Iron hydrogenase large subunit C-terminal domain-containing protein</fullName>
    </recommendedName>
</protein>
<dbReference type="FunFam" id="3.30.70.20:FF:000042">
    <property type="entry name" value="Cytosolic Fe-S cluster assembly factor NAR1"/>
    <property type="match status" value="1"/>
</dbReference>
<keyword evidence="4" id="KW-0408">Iron</keyword>
<feature type="non-terminal residue" evidence="6">
    <location>
        <position position="1"/>
    </location>
</feature>
<keyword evidence="7" id="KW-1185">Reference proteome</keyword>
<comment type="similarity">
    <text evidence="1">Belongs to the NARF family.</text>
</comment>
<dbReference type="Proteomes" id="UP000699462">
    <property type="component" value="Unassembled WGS sequence"/>
</dbReference>
<organism evidence="6 7">
    <name type="scientific">Paragonimus westermani</name>
    <dbReference type="NCBI Taxonomy" id="34504"/>
    <lineage>
        <taxon>Eukaryota</taxon>
        <taxon>Metazoa</taxon>
        <taxon>Spiralia</taxon>
        <taxon>Lophotrochozoa</taxon>
        <taxon>Platyhelminthes</taxon>
        <taxon>Trematoda</taxon>
        <taxon>Digenea</taxon>
        <taxon>Plagiorchiida</taxon>
        <taxon>Troglotremata</taxon>
        <taxon>Troglotrematidae</taxon>
        <taxon>Paragonimus</taxon>
    </lineage>
</organism>
<dbReference type="InterPro" id="IPR050340">
    <property type="entry name" value="Cytosolic_Fe-S_CAF"/>
</dbReference>
<evidence type="ECO:0000256" key="3">
    <source>
        <dbReference type="ARBA" id="ARBA00022723"/>
    </source>
</evidence>
<sequence length="165" mass="18395">MAFSTVVRLKEVDDYIAPSKSCIKPVKIDTQRGKTKAVRIESDGTYTALTEDGNSYTLKKAKISLNDCLACSGCITTAESVLISEHSVDTFMQFLDENRNQLTGRRILAISLSPQSLTSLGEKIMHDSGNLLLSQRFRRWIAEDHLSIDFNQLDLVRSFVAGILH</sequence>
<reference evidence="6 7" key="1">
    <citation type="submission" date="2019-07" db="EMBL/GenBank/DDBJ databases">
        <title>Annotation for the trematode Paragonimus westermani.</title>
        <authorList>
            <person name="Choi Y.-J."/>
        </authorList>
    </citation>
    <scope>NUCLEOTIDE SEQUENCE [LARGE SCALE GENOMIC DNA]</scope>
    <source>
        <strain evidence="6">180907_Pwestermani</strain>
    </source>
</reference>
<dbReference type="OrthoDB" id="10253113at2759"/>
<dbReference type="GO" id="GO:0051539">
    <property type="term" value="F:4 iron, 4 sulfur cluster binding"/>
    <property type="evidence" value="ECO:0007669"/>
    <property type="project" value="UniProtKB-KW"/>
</dbReference>